<gene>
    <name evidence="3" type="ORF">B2K_03610</name>
</gene>
<dbReference type="Gene3D" id="3.40.50.150">
    <property type="entry name" value="Vaccinia Virus protein VP39"/>
    <property type="match status" value="1"/>
</dbReference>
<organism evidence="3 4">
    <name type="scientific">Paenibacillus mucilaginosus K02</name>
    <dbReference type="NCBI Taxonomy" id="997761"/>
    <lineage>
        <taxon>Bacteria</taxon>
        <taxon>Bacillati</taxon>
        <taxon>Bacillota</taxon>
        <taxon>Bacilli</taxon>
        <taxon>Bacillales</taxon>
        <taxon>Paenibacillaceae</taxon>
        <taxon>Paenibacillus</taxon>
    </lineage>
</organism>
<dbReference type="GO" id="GO:0008757">
    <property type="term" value="F:S-adenosylmethionine-dependent methyltransferase activity"/>
    <property type="evidence" value="ECO:0007669"/>
    <property type="project" value="InterPro"/>
</dbReference>
<dbReference type="OrthoDB" id="9777497at2"/>
<dbReference type="KEGG" id="pmw:B2K_03610"/>
<dbReference type="InterPro" id="IPR009061">
    <property type="entry name" value="DNA-bd_dom_put_sf"/>
</dbReference>
<evidence type="ECO:0000313" key="4">
    <source>
        <dbReference type="Proteomes" id="UP000007392"/>
    </source>
</evidence>
<feature type="domain" description="HTH merR-type" evidence="2">
    <location>
        <begin position="8"/>
        <end position="77"/>
    </location>
</feature>
<dbReference type="SMART" id="SM00422">
    <property type="entry name" value="HTH_MERR"/>
    <property type="match status" value="1"/>
</dbReference>
<dbReference type="InterPro" id="IPR047057">
    <property type="entry name" value="MerR_fam"/>
</dbReference>
<name>I0BBS5_9BACL</name>
<sequence>MKEPRQAFLTTGQIAKRTGLTLRTLRYYDAIGLLKPAHHDDTAARLYSREDLIRLQRIQTLKYIGLSLAEIAQILSRDALPEQDLRASLRMQKELMRKKMAHMQYVTKAIDEALTMLEGGEQEVGWDELTAMIQTVHTEKDWGEQYRSAARLQARMALYDRYSANGTGWHRWFFSRLPEEGGLKVLELGCGDGALWERSRERIPQDWSVTLTDLSPGMLEEARSRLAGVPGRFRFLAADAEEIPFHDGEFDIVIANHMLYHVMDIPRAAAEMHRVLKPGGRLYASTMSLRHLREVEELAKAFDPQIEVLDPVLERFHLENGAAHLSPPFRTVECIRYDDHLLVDEAEPLIAYITSTPMNAKERLVGEALQRFRSELKARLEREGSLYITKDTGFFLAVKS</sequence>
<dbReference type="Pfam" id="PF13411">
    <property type="entry name" value="MerR_1"/>
    <property type="match status" value="1"/>
</dbReference>
<dbReference type="PATRIC" id="fig|997761.3.peg.714"/>
<dbReference type="HOGENOM" id="CLU_057314_0_0_9"/>
<evidence type="ECO:0000313" key="3">
    <source>
        <dbReference type="EMBL" id="AFH59822.1"/>
    </source>
</evidence>
<dbReference type="GO" id="GO:0003677">
    <property type="term" value="F:DNA binding"/>
    <property type="evidence" value="ECO:0007669"/>
    <property type="project" value="UniProtKB-KW"/>
</dbReference>
<proteinExistence type="predicted"/>
<dbReference type="InterPro" id="IPR013216">
    <property type="entry name" value="Methyltransf_11"/>
</dbReference>
<dbReference type="AlphaFoldDB" id="I0BBS5"/>
<dbReference type="PRINTS" id="PR00040">
    <property type="entry name" value="HTHMERR"/>
</dbReference>
<dbReference type="GO" id="GO:0003700">
    <property type="term" value="F:DNA-binding transcription factor activity"/>
    <property type="evidence" value="ECO:0007669"/>
    <property type="project" value="InterPro"/>
</dbReference>
<keyword evidence="1" id="KW-0238">DNA-binding</keyword>
<dbReference type="CDD" id="cd02440">
    <property type="entry name" value="AdoMet_MTases"/>
    <property type="match status" value="1"/>
</dbReference>
<dbReference type="PANTHER" id="PTHR30204:SF96">
    <property type="entry name" value="CHROMOSOME-ANCHORING PROTEIN RACA"/>
    <property type="match status" value="1"/>
</dbReference>
<protein>
    <submittedName>
        <fullName evidence="3">MerR family transcriptional regulator</fullName>
    </submittedName>
</protein>
<dbReference type="InterPro" id="IPR029063">
    <property type="entry name" value="SAM-dependent_MTases_sf"/>
</dbReference>
<accession>I0BBS5</accession>
<evidence type="ECO:0000256" key="1">
    <source>
        <dbReference type="ARBA" id="ARBA00023125"/>
    </source>
</evidence>
<dbReference type="InterPro" id="IPR000551">
    <property type="entry name" value="MerR-type_HTH_dom"/>
</dbReference>
<dbReference type="Proteomes" id="UP000007392">
    <property type="component" value="Chromosome"/>
</dbReference>
<dbReference type="PROSITE" id="PS50937">
    <property type="entry name" value="HTH_MERR_2"/>
    <property type="match status" value="1"/>
</dbReference>
<dbReference type="PANTHER" id="PTHR30204">
    <property type="entry name" value="REDOX-CYCLING DRUG-SENSING TRANSCRIPTIONAL ACTIVATOR SOXR"/>
    <property type="match status" value="1"/>
</dbReference>
<dbReference type="PROSITE" id="PS00552">
    <property type="entry name" value="HTH_MERR_1"/>
    <property type="match status" value="1"/>
</dbReference>
<dbReference type="RefSeq" id="WP_014649373.1">
    <property type="nucleotide sequence ID" value="NC_017672.3"/>
</dbReference>
<dbReference type="EMBL" id="CP003422">
    <property type="protein sequence ID" value="AFH59822.1"/>
    <property type="molecule type" value="Genomic_DNA"/>
</dbReference>
<evidence type="ECO:0000259" key="2">
    <source>
        <dbReference type="PROSITE" id="PS50937"/>
    </source>
</evidence>
<dbReference type="Gene3D" id="1.10.1660.10">
    <property type="match status" value="1"/>
</dbReference>
<dbReference type="CDD" id="cd01106">
    <property type="entry name" value="HTH_TipAL-Mta"/>
    <property type="match status" value="1"/>
</dbReference>
<dbReference type="Pfam" id="PF08241">
    <property type="entry name" value="Methyltransf_11"/>
    <property type="match status" value="1"/>
</dbReference>
<dbReference type="SUPFAM" id="SSF46955">
    <property type="entry name" value="Putative DNA-binding domain"/>
    <property type="match status" value="1"/>
</dbReference>
<reference evidence="3 4" key="1">
    <citation type="submission" date="2013-06" db="EMBL/GenBank/DDBJ databases">
        <title>Complete genome sequence of Paenibacillus mucilaginosus K02.</title>
        <authorList>
            <person name="Xiao B."/>
            <person name="Sun L."/>
            <person name="Xiao L."/>
            <person name="Lian B."/>
        </authorList>
    </citation>
    <scope>NUCLEOTIDE SEQUENCE [LARGE SCALE GENOMIC DNA]</scope>
    <source>
        <strain evidence="3 4">K02</strain>
    </source>
</reference>
<dbReference type="SUPFAM" id="SSF53335">
    <property type="entry name" value="S-adenosyl-L-methionine-dependent methyltransferases"/>
    <property type="match status" value="1"/>
</dbReference>